<dbReference type="PANTHER" id="PTHR24379:SF121">
    <property type="entry name" value="C2H2-TYPE DOMAIN-CONTAINING PROTEIN"/>
    <property type="match status" value="1"/>
</dbReference>
<keyword evidence="8" id="KW-0804">Transcription</keyword>
<protein>
    <recommendedName>
        <fullName evidence="12">C2H2-type domain-containing protein</fullName>
    </recommendedName>
</protein>
<feature type="domain" description="C2H2-type" evidence="12">
    <location>
        <begin position="440"/>
        <end position="468"/>
    </location>
</feature>
<dbReference type="SMR" id="A0A482WM05"/>
<dbReference type="PANTHER" id="PTHR24379">
    <property type="entry name" value="KRAB AND ZINC FINGER DOMAIN-CONTAINING"/>
    <property type="match status" value="1"/>
</dbReference>
<comment type="subcellular location">
    <subcellularLocation>
        <location evidence="1">Nucleus</location>
    </subcellularLocation>
</comment>
<keyword evidence="5" id="KW-0862">Zinc</keyword>
<feature type="compositionally biased region" description="Low complexity" evidence="11">
    <location>
        <begin position="424"/>
        <end position="433"/>
    </location>
</feature>
<feature type="compositionally biased region" description="Acidic residues" evidence="11">
    <location>
        <begin position="57"/>
        <end position="83"/>
    </location>
</feature>
<comment type="caution">
    <text evidence="13">The sequence shown here is derived from an EMBL/GenBank/DDBJ whole genome shotgun (WGS) entry which is preliminary data.</text>
</comment>
<dbReference type="SUPFAM" id="SSF57667">
    <property type="entry name" value="beta-beta-alpha zinc fingers"/>
    <property type="match status" value="7"/>
</dbReference>
<feature type="region of interest" description="Disordered" evidence="11">
    <location>
        <begin position="502"/>
        <end position="521"/>
    </location>
</feature>
<feature type="domain" description="C2H2-type" evidence="12">
    <location>
        <begin position="251"/>
        <end position="273"/>
    </location>
</feature>
<feature type="domain" description="C2H2-type" evidence="12">
    <location>
        <begin position="345"/>
        <end position="372"/>
    </location>
</feature>
<feature type="region of interest" description="Disordered" evidence="11">
    <location>
        <begin position="123"/>
        <end position="143"/>
    </location>
</feature>
<dbReference type="Pfam" id="PF00096">
    <property type="entry name" value="zf-C2H2"/>
    <property type="match status" value="10"/>
</dbReference>
<dbReference type="STRING" id="195883.A0A482WM05"/>
<dbReference type="GO" id="GO:0003677">
    <property type="term" value="F:DNA binding"/>
    <property type="evidence" value="ECO:0007669"/>
    <property type="project" value="UniProtKB-KW"/>
</dbReference>
<dbReference type="Proteomes" id="UP000291343">
    <property type="component" value="Unassembled WGS sequence"/>
</dbReference>
<evidence type="ECO:0000259" key="12">
    <source>
        <dbReference type="PROSITE" id="PS50157"/>
    </source>
</evidence>
<dbReference type="InterPro" id="IPR013087">
    <property type="entry name" value="Znf_C2H2_type"/>
</dbReference>
<evidence type="ECO:0000256" key="7">
    <source>
        <dbReference type="ARBA" id="ARBA00023125"/>
    </source>
</evidence>
<keyword evidence="6" id="KW-0805">Transcription regulation</keyword>
<dbReference type="InParanoid" id="A0A482WM05"/>
<evidence type="ECO:0000256" key="6">
    <source>
        <dbReference type="ARBA" id="ARBA00023015"/>
    </source>
</evidence>
<evidence type="ECO:0000256" key="1">
    <source>
        <dbReference type="ARBA" id="ARBA00004123"/>
    </source>
</evidence>
<feature type="domain" description="C2H2-type" evidence="12">
    <location>
        <begin position="217"/>
        <end position="239"/>
    </location>
</feature>
<feature type="domain" description="C2H2-type" evidence="12">
    <location>
        <begin position="307"/>
        <end position="336"/>
    </location>
</feature>
<dbReference type="GO" id="GO:0008270">
    <property type="term" value="F:zinc ion binding"/>
    <property type="evidence" value="ECO:0007669"/>
    <property type="project" value="UniProtKB-KW"/>
</dbReference>
<evidence type="ECO:0000256" key="4">
    <source>
        <dbReference type="ARBA" id="ARBA00022771"/>
    </source>
</evidence>
<feature type="region of interest" description="Disordered" evidence="11">
    <location>
        <begin position="412"/>
        <end position="433"/>
    </location>
</feature>
<dbReference type="PROSITE" id="PS50157">
    <property type="entry name" value="ZINC_FINGER_C2H2_2"/>
    <property type="match status" value="12"/>
</dbReference>
<dbReference type="OrthoDB" id="8922241at2759"/>
<accession>A0A482WM05</accession>
<proteinExistence type="predicted"/>
<keyword evidence="7" id="KW-0238">DNA-binding</keyword>
<evidence type="ECO:0000256" key="5">
    <source>
        <dbReference type="ARBA" id="ARBA00022833"/>
    </source>
</evidence>
<evidence type="ECO:0000313" key="13">
    <source>
        <dbReference type="EMBL" id="RZF34508.1"/>
    </source>
</evidence>
<feature type="domain" description="C2H2-type" evidence="12">
    <location>
        <begin position="606"/>
        <end position="628"/>
    </location>
</feature>
<feature type="domain" description="C2H2-type" evidence="12">
    <location>
        <begin position="529"/>
        <end position="556"/>
    </location>
</feature>
<organism evidence="13 14">
    <name type="scientific">Laodelphax striatellus</name>
    <name type="common">Small brown planthopper</name>
    <name type="synonym">Delphax striatella</name>
    <dbReference type="NCBI Taxonomy" id="195883"/>
    <lineage>
        <taxon>Eukaryota</taxon>
        <taxon>Metazoa</taxon>
        <taxon>Ecdysozoa</taxon>
        <taxon>Arthropoda</taxon>
        <taxon>Hexapoda</taxon>
        <taxon>Insecta</taxon>
        <taxon>Pterygota</taxon>
        <taxon>Neoptera</taxon>
        <taxon>Paraneoptera</taxon>
        <taxon>Hemiptera</taxon>
        <taxon>Auchenorrhyncha</taxon>
        <taxon>Fulgoroidea</taxon>
        <taxon>Delphacidae</taxon>
        <taxon>Criomorphinae</taxon>
        <taxon>Laodelphax</taxon>
    </lineage>
</organism>
<evidence type="ECO:0000256" key="9">
    <source>
        <dbReference type="ARBA" id="ARBA00023242"/>
    </source>
</evidence>
<feature type="domain" description="C2H2-type" evidence="12">
    <location>
        <begin position="190"/>
        <end position="217"/>
    </location>
</feature>
<keyword evidence="2" id="KW-0479">Metal-binding</keyword>
<feature type="domain" description="C2H2-type" evidence="12">
    <location>
        <begin position="556"/>
        <end position="583"/>
    </location>
</feature>
<dbReference type="PROSITE" id="PS00028">
    <property type="entry name" value="ZINC_FINGER_C2H2_1"/>
    <property type="match status" value="12"/>
</dbReference>
<keyword evidence="9" id="KW-0539">Nucleus</keyword>
<reference evidence="13 14" key="1">
    <citation type="journal article" date="2017" name="Gigascience">
        <title>Genome sequence of the small brown planthopper, Laodelphax striatellus.</title>
        <authorList>
            <person name="Zhu J."/>
            <person name="Jiang F."/>
            <person name="Wang X."/>
            <person name="Yang P."/>
            <person name="Bao Y."/>
            <person name="Zhao W."/>
            <person name="Wang W."/>
            <person name="Lu H."/>
            <person name="Wang Q."/>
            <person name="Cui N."/>
            <person name="Li J."/>
            <person name="Chen X."/>
            <person name="Luo L."/>
            <person name="Yu J."/>
            <person name="Kang L."/>
            <person name="Cui F."/>
        </authorList>
    </citation>
    <scope>NUCLEOTIDE SEQUENCE [LARGE SCALE GENOMIC DNA]</scope>
    <source>
        <strain evidence="13">Lst14</strain>
    </source>
</reference>
<evidence type="ECO:0000256" key="3">
    <source>
        <dbReference type="ARBA" id="ARBA00022737"/>
    </source>
</evidence>
<feature type="domain" description="C2H2-type" evidence="12">
    <location>
        <begin position="633"/>
        <end position="660"/>
    </location>
</feature>
<evidence type="ECO:0000256" key="8">
    <source>
        <dbReference type="ARBA" id="ARBA00023163"/>
    </source>
</evidence>
<evidence type="ECO:0000313" key="14">
    <source>
        <dbReference type="Proteomes" id="UP000291343"/>
    </source>
</evidence>
<dbReference type="InterPro" id="IPR036236">
    <property type="entry name" value="Znf_C2H2_sf"/>
</dbReference>
<evidence type="ECO:0000256" key="10">
    <source>
        <dbReference type="PROSITE-ProRule" id="PRU00042"/>
    </source>
</evidence>
<feature type="compositionally biased region" description="Basic and acidic residues" evidence="11">
    <location>
        <begin position="45"/>
        <end position="56"/>
    </location>
</feature>
<dbReference type="GO" id="GO:0005634">
    <property type="term" value="C:nucleus"/>
    <property type="evidence" value="ECO:0007669"/>
    <property type="project" value="UniProtKB-SubCell"/>
</dbReference>
<feature type="region of interest" description="Disordered" evidence="11">
    <location>
        <begin position="27"/>
        <end position="97"/>
    </location>
</feature>
<keyword evidence="4 10" id="KW-0863">Zinc-finger</keyword>
<dbReference type="SMART" id="SM00355">
    <property type="entry name" value="ZnF_C2H2"/>
    <property type="match status" value="14"/>
</dbReference>
<name>A0A482WM05_LAOST</name>
<feature type="compositionally biased region" description="Acidic residues" evidence="11">
    <location>
        <begin position="123"/>
        <end position="136"/>
    </location>
</feature>
<dbReference type="FunFam" id="3.30.160.60:FF:000322">
    <property type="entry name" value="GDNF-inducible zinc finger protein 1"/>
    <property type="match status" value="1"/>
</dbReference>
<feature type="domain" description="C2H2-type" evidence="12">
    <location>
        <begin position="482"/>
        <end position="510"/>
    </location>
</feature>
<sequence length="662" mass="76234">MMNNDSVEENDDDMLNILQCVQIKMENDDDADNVHKDNSTNICKEGLEEVEVKDKEDGETEEDGASEEEEDKEDGEQESEGEIEEIKHDPTNSSTHQPFEQVFIKQEQDSNFLLMDEELYSESEGAELGDEADDETSGNSDPLVTEGIKITESYDDFGRVEYHCVACNMRYPRRDLLFMHMISNHKGLVYFCSICHEIFSSNENLELHVNTHLTNQIACKECGLVVSTKRSLEKHLTIHGIYTKKERVKHYVCNVCNEFFKDLNDLSKHMLTHKSIMFSCKVCKFWCDSEVIFQKHMNKHNDDNQVYSCVKCERTFPTLNDLNFHKKSSKCSNNKQNIDVSRVPFECNVCGLRCETNYNLQKHMSAHANKMYSCEICGKVYNYNKAIVKHILQHNVDPAHIPRFLKELSSEESATRNETLMGGETSENENASQAEESGGLSCRICGKSYHYRGGFNNHMRLVHDIQPPRKPDDKLVPPGHVFSCEICGKDYQYESSLANHMRDQHGNSESGRHRARKTVEGRARRRRPFRCDLCGQRYQTNAGLMTHVRFHTGQRYPCKICGKVFSFSTSFFKHLRVHNMEPSDVDKSRRELPSVEDIVECNSDSLKCDVCGVRFINKEELLKHRRTHKPKIVRCKICGKCYRNRASLSKHLGVHNATPTMP</sequence>
<dbReference type="EMBL" id="QKKF02031305">
    <property type="protein sequence ID" value="RZF34508.1"/>
    <property type="molecule type" value="Genomic_DNA"/>
</dbReference>
<keyword evidence="3" id="KW-0677">Repeat</keyword>
<feature type="domain" description="C2H2-type" evidence="12">
    <location>
        <begin position="372"/>
        <end position="399"/>
    </location>
</feature>
<evidence type="ECO:0000256" key="11">
    <source>
        <dbReference type="SAM" id="MobiDB-lite"/>
    </source>
</evidence>
<keyword evidence="14" id="KW-1185">Reference proteome</keyword>
<dbReference type="Gene3D" id="3.30.160.60">
    <property type="entry name" value="Classic Zinc Finger"/>
    <property type="match status" value="8"/>
</dbReference>
<dbReference type="AlphaFoldDB" id="A0A482WM05"/>
<gene>
    <name evidence="13" type="ORF">LSTR_LSTR011750</name>
</gene>
<evidence type="ECO:0000256" key="2">
    <source>
        <dbReference type="ARBA" id="ARBA00022723"/>
    </source>
</evidence>